<gene>
    <name evidence="3" type="ORF">HHL09_13990</name>
</gene>
<dbReference type="EMBL" id="CP051774">
    <property type="protein sequence ID" value="QJE96848.1"/>
    <property type="molecule type" value="Genomic_DNA"/>
</dbReference>
<keyword evidence="1" id="KW-0812">Transmembrane</keyword>
<protein>
    <recommendedName>
        <fullName evidence="5">TPM domain-containing protein</fullName>
    </recommendedName>
</protein>
<dbReference type="Proteomes" id="UP000501812">
    <property type="component" value="Chromosome"/>
</dbReference>
<keyword evidence="1" id="KW-1133">Transmembrane helix</keyword>
<evidence type="ECO:0000256" key="2">
    <source>
        <dbReference type="SAM" id="SignalP"/>
    </source>
</evidence>
<name>A0A858RK66_9BACT</name>
<proteinExistence type="predicted"/>
<accession>A0A858RK66</accession>
<dbReference type="AlphaFoldDB" id="A0A858RK66"/>
<dbReference type="KEGG" id="luo:HHL09_13990"/>
<keyword evidence="1" id="KW-0472">Membrane</keyword>
<sequence length="255" mass="27376">MRGVVAALLAAWALVAGVFAQDDDFVAPPAPADGILDEARMLQRDPGRHRALAESLAELEAKHGFRMYYVLYDTLISSSAGERAMKLQKAWLGEKPGIVLVLETDRGIFRFGQALPKQEKIGPTGSIERPDPSSLSAFALGDIIRNIEPGLKEAKDRGEFSEKLGIGVAQGILKELDKRAAEPKDNTRLRMIVLAIGLLAGTGLVALLVVAGLKRAESKSRERYVFPKVNVGMRLGAPYGGGKVSSRSFGGKPQG</sequence>
<keyword evidence="2" id="KW-0732">Signal</keyword>
<feature type="signal peptide" evidence="2">
    <location>
        <begin position="1"/>
        <end position="20"/>
    </location>
</feature>
<evidence type="ECO:0008006" key="5">
    <source>
        <dbReference type="Google" id="ProtNLM"/>
    </source>
</evidence>
<reference evidence="3 4" key="1">
    <citation type="submission" date="2020-04" db="EMBL/GenBank/DDBJ databases">
        <title>Luteolibacter sp. G-1-1-1 isolated from soil.</title>
        <authorList>
            <person name="Dahal R.H."/>
        </authorList>
    </citation>
    <scope>NUCLEOTIDE SEQUENCE [LARGE SCALE GENOMIC DNA]</scope>
    <source>
        <strain evidence="3 4">G-1-1-1</strain>
    </source>
</reference>
<evidence type="ECO:0000256" key="1">
    <source>
        <dbReference type="SAM" id="Phobius"/>
    </source>
</evidence>
<organism evidence="3 4">
    <name type="scientific">Luteolibacter luteus</name>
    <dbReference type="NCBI Taxonomy" id="2728835"/>
    <lineage>
        <taxon>Bacteria</taxon>
        <taxon>Pseudomonadati</taxon>
        <taxon>Verrucomicrobiota</taxon>
        <taxon>Verrucomicrobiia</taxon>
        <taxon>Verrucomicrobiales</taxon>
        <taxon>Verrucomicrobiaceae</taxon>
        <taxon>Luteolibacter</taxon>
    </lineage>
</organism>
<evidence type="ECO:0000313" key="4">
    <source>
        <dbReference type="Proteomes" id="UP000501812"/>
    </source>
</evidence>
<feature type="transmembrane region" description="Helical" evidence="1">
    <location>
        <begin position="191"/>
        <end position="213"/>
    </location>
</feature>
<keyword evidence="4" id="KW-1185">Reference proteome</keyword>
<evidence type="ECO:0000313" key="3">
    <source>
        <dbReference type="EMBL" id="QJE96848.1"/>
    </source>
</evidence>
<dbReference type="RefSeq" id="WP_169455248.1">
    <property type="nucleotide sequence ID" value="NZ_CP051774.1"/>
</dbReference>
<feature type="chain" id="PRO_5032849802" description="TPM domain-containing protein" evidence="2">
    <location>
        <begin position="21"/>
        <end position="255"/>
    </location>
</feature>
<dbReference type="Gene3D" id="3.10.310.50">
    <property type="match status" value="1"/>
</dbReference>